<protein>
    <submittedName>
        <fullName evidence="1">Uncharacterized protein</fullName>
    </submittedName>
</protein>
<sequence>MCDWVGANSSFFKKNWCTMFSFFVAKRTKIYLTWHAWLAFSANLL</sequence>
<name>A0A0A8Z8X0_ARUDO</name>
<organism evidence="1">
    <name type="scientific">Arundo donax</name>
    <name type="common">Giant reed</name>
    <name type="synonym">Donax arundinaceus</name>
    <dbReference type="NCBI Taxonomy" id="35708"/>
    <lineage>
        <taxon>Eukaryota</taxon>
        <taxon>Viridiplantae</taxon>
        <taxon>Streptophyta</taxon>
        <taxon>Embryophyta</taxon>
        <taxon>Tracheophyta</taxon>
        <taxon>Spermatophyta</taxon>
        <taxon>Magnoliopsida</taxon>
        <taxon>Liliopsida</taxon>
        <taxon>Poales</taxon>
        <taxon>Poaceae</taxon>
        <taxon>PACMAD clade</taxon>
        <taxon>Arundinoideae</taxon>
        <taxon>Arundineae</taxon>
        <taxon>Arundo</taxon>
    </lineage>
</organism>
<proteinExistence type="predicted"/>
<dbReference type="AlphaFoldDB" id="A0A0A8Z8X0"/>
<reference evidence="1" key="2">
    <citation type="journal article" date="2015" name="Data Brief">
        <title>Shoot transcriptome of the giant reed, Arundo donax.</title>
        <authorList>
            <person name="Barrero R.A."/>
            <person name="Guerrero F.D."/>
            <person name="Moolhuijzen P."/>
            <person name="Goolsby J.A."/>
            <person name="Tidwell J."/>
            <person name="Bellgard S.E."/>
            <person name="Bellgard M.I."/>
        </authorList>
    </citation>
    <scope>NUCLEOTIDE SEQUENCE</scope>
    <source>
        <tissue evidence="1">Shoot tissue taken approximately 20 cm above the soil surface</tissue>
    </source>
</reference>
<accession>A0A0A8Z8X0</accession>
<reference evidence="1" key="1">
    <citation type="submission" date="2014-09" db="EMBL/GenBank/DDBJ databases">
        <authorList>
            <person name="Magalhaes I.L.F."/>
            <person name="Oliveira U."/>
            <person name="Santos F.R."/>
            <person name="Vidigal T.H.D.A."/>
            <person name="Brescovit A.D."/>
            <person name="Santos A.J."/>
        </authorList>
    </citation>
    <scope>NUCLEOTIDE SEQUENCE</scope>
    <source>
        <tissue evidence="1">Shoot tissue taken approximately 20 cm above the soil surface</tissue>
    </source>
</reference>
<dbReference type="EMBL" id="GBRH01263807">
    <property type="protein sequence ID" value="JAD34088.1"/>
    <property type="molecule type" value="Transcribed_RNA"/>
</dbReference>
<evidence type="ECO:0000313" key="1">
    <source>
        <dbReference type="EMBL" id="JAD34088.1"/>
    </source>
</evidence>